<dbReference type="SUPFAM" id="SSF54928">
    <property type="entry name" value="RNA-binding domain, RBD"/>
    <property type="match status" value="1"/>
</dbReference>
<evidence type="ECO:0008006" key="4">
    <source>
        <dbReference type="Google" id="ProtNLM"/>
    </source>
</evidence>
<dbReference type="AlphaFoldDB" id="A0A836KLS4"/>
<dbReference type="RefSeq" id="XP_067178365.1">
    <property type="nucleotide sequence ID" value="XM_067322502.1"/>
</dbReference>
<evidence type="ECO:0000313" key="3">
    <source>
        <dbReference type="Proteomes" id="UP000673552"/>
    </source>
</evidence>
<comment type="caution">
    <text evidence="2">The sequence shown here is derived from an EMBL/GenBank/DDBJ whole genome shotgun (WGS) entry which is preliminary data.</text>
</comment>
<name>A0A836KLS4_9TRYP</name>
<evidence type="ECO:0000313" key="2">
    <source>
        <dbReference type="EMBL" id="KAG5477727.1"/>
    </source>
</evidence>
<reference evidence="3" key="2">
    <citation type="journal article" date="2021" name="Sci. Data">
        <title>Chromosome-scale genome sequencing, assembly and annotation of six genomes from subfamily Leishmaniinae.</title>
        <authorList>
            <person name="Almutairi H."/>
            <person name="Urbaniak M.D."/>
            <person name="Bates M.D."/>
            <person name="Jariyapan N."/>
            <person name="Kwakye-Nuako G."/>
            <person name="Thomaz Soccol V."/>
            <person name="Al-Salem W.S."/>
            <person name="Dillon R.J."/>
            <person name="Bates P.A."/>
            <person name="Gatherer D."/>
        </authorList>
    </citation>
    <scope>NUCLEOTIDE SEQUENCE [LARGE SCALE GENOMIC DNA]</scope>
</reference>
<proteinExistence type="predicted"/>
<feature type="region of interest" description="Disordered" evidence="1">
    <location>
        <begin position="206"/>
        <end position="225"/>
    </location>
</feature>
<dbReference type="GeneID" id="92515014"/>
<evidence type="ECO:0000256" key="1">
    <source>
        <dbReference type="SAM" id="MobiDB-lite"/>
    </source>
</evidence>
<sequence length="225" mass="23574">MTTATTLWSPNHAAVVTGLPAQGISTHDVRQFMTFCGAVKDVHLFPAAGTSPAATTSALVLFESSSSVPYAEVFGGGVFKGKAVFVRRATAAEVEALTVCSDSEPVAVEAAAMPPPPKQAPAGAQVPIPGAGNGAPAPSSLLQHVTQTVNDGRDRLWAQAREGMMQFAHSAATLELKAAEAVAEARSPQVPTSVYGSELAPQQYYYTPAQPQWGKPPTWQRTPKY</sequence>
<dbReference type="SMR" id="A0A836KLS4"/>
<dbReference type="OrthoDB" id="265748at2759"/>
<dbReference type="Proteomes" id="UP000673552">
    <property type="component" value="Unassembled WGS sequence"/>
</dbReference>
<dbReference type="EMBL" id="JAFEUZ010000024">
    <property type="protein sequence ID" value="KAG5477727.1"/>
    <property type="molecule type" value="Genomic_DNA"/>
</dbReference>
<dbReference type="KEGG" id="lmat:92515014"/>
<keyword evidence="3" id="KW-1185">Reference proteome</keyword>
<accession>A0A836KLS4</accession>
<dbReference type="InterPro" id="IPR035979">
    <property type="entry name" value="RBD_domain_sf"/>
</dbReference>
<organism evidence="2 3">
    <name type="scientific">Leishmania martiniquensis</name>
    <dbReference type="NCBI Taxonomy" id="1580590"/>
    <lineage>
        <taxon>Eukaryota</taxon>
        <taxon>Discoba</taxon>
        <taxon>Euglenozoa</taxon>
        <taxon>Kinetoplastea</taxon>
        <taxon>Metakinetoplastina</taxon>
        <taxon>Trypanosomatida</taxon>
        <taxon>Trypanosomatidae</taxon>
        <taxon>Leishmaniinae</taxon>
        <taxon>Leishmania</taxon>
    </lineage>
</organism>
<reference evidence="3" key="1">
    <citation type="journal article" date="2021" name="Microbiol. Resour. Announc.">
        <title>LGAAP: Leishmaniinae Genome Assembly and Annotation Pipeline.</title>
        <authorList>
            <person name="Almutairi H."/>
            <person name="Urbaniak M.D."/>
            <person name="Bates M.D."/>
            <person name="Jariyapan N."/>
            <person name="Kwakye-Nuako G."/>
            <person name="Thomaz-Soccol V."/>
            <person name="Al-Salem W.S."/>
            <person name="Dillon R.J."/>
            <person name="Bates P.A."/>
            <person name="Gatherer D."/>
        </authorList>
    </citation>
    <scope>NUCLEOTIDE SEQUENCE [LARGE SCALE GENOMIC DNA]</scope>
</reference>
<dbReference type="GO" id="GO:0003676">
    <property type="term" value="F:nucleic acid binding"/>
    <property type="evidence" value="ECO:0007669"/>
    <property type="project" value="InterPro"/>
</dbReference>
<gene>
    <name evidence="2" type="ORF">LSCM1_05024</name>
</gene>
<protein>
    <recommendedName>
        <fullName evidence="4">RRM domain-containing protein</fullName>
    </recommendedName>
</protein>